<evidence type="ECO:0000256" key="7">
    <source>
        <dbReference type="SAM" id="MobiDB-lite"/>
    </source>
</evidence>
<keyword evidence="4 8" id="KW-0812">Transmembrane</keyword>
<dbReference type="SUPFAM" id="SSF103473">
    <property type="entry name" value="MFS general substrate transporter"/>
    <property type="match status" value="2"/>
</dbReference>
<feature type="transmembrane region" description="Helical" evidence="8">
    <location>
        <begin position="330"/>
        <end position="351"/>
    </location>
</feature>
<feature type="transmembrane region" description="Helical" evidence="8">
    <location>
        <begin position="506"/>
        <end position="533"/>
    </location>
</feature>
<evidence type="ECO:0000259" key="9">
    <source>
        <dbReference type="PROSITE" id="PS50850"/>
    </source>
</evidence>
<evidence type="ECO:0000256" key="5">
    <source>
        <dbReference type="ARBA" id="ARBA00022989"/>
    </source>
</evidence>
<keyword evidence="3" id="KW-0813">Transport</keyword>
<gene>
    <name evidence="10" type="ORF">RDB_LOCUS30446</name>
</gene>
<feature type="transmembrane region" description="Helical" evidence="8">
    <location>
        <begin position="212"/>
        <end position="232"/>
    </location>
</feature>
<feature type="transmembrane region" description="Helical" evidence="8">
    <location>
        <begin position="563"/>
        <end position="581"/>
    </location>
</feature>
<protein>
    <recommendedName>
        <fullName evidence="9">Major facilitator superfamily (MFS) profile domain-containing protein</fullName>
    </recommendedName>
</protein>
<dbReference type="Proteomes" id="UP000663831">
    <property type="component" value="Unassembled WGS sequence"/>
</dbReference>
<name>A0A8H2X798_9AGAM</name>
<dbReference type="AlphaFoldDB" id="A0A8H2X798"/>
<feature type="transmembrane region" description="Helical" evidence="8">
    <location>
        <begin position="617"/>
        <end position="639"/>
    </location>
</feature>
<evidence type="ECO:0000313" key="10">
    <source>
        <dbReference type="EMBL" id="CAE6419238.1"/>
    </source>
</evidence>
<feature type="transmembrane region" description="Helical" evidence="8">
    <location>
        <begin position="452"/>
        <end position="472"/>
    </location>
</feature>
<dbReference type="InterPro" id="IPR011701">
    <property type="entry name" value="MFS"/>
</dbReference>
<feature type="transmembrane region" description="Helical" evidence="8">
    <location>
        <begin position="151"/>
        <end position="169"/>
    </location>
</feature>
<proteinExistence type="inferred from homology"/>
<dbReference type="InterPro" id="IPR036259">
    <property type="entry name" value="MFS_trans_sf"/>
</dbReference>
<evidence type="ECO:0000256" key="4">
    <source>
        <dbReference type="ARBA" id="ARBA00022692"/>
    </source>
</evidence>
<sequence length="679" mass="73031">MASSTLTLPTDILSSLPKIERRPSFVASRASTGVERPPSPTPRLHYRHDQEAIEMDTIVDGRDSKSRSTVGAPEVPAWAMSPKKEWAAIFTCCGCMFMSGWNDATTGPLLPIIQAHYNIGFIVVSMLFVSNCVGYLSAAVINIYLTDRLGFGKVILLGGVLQIVAYAMLAPAPPFPVMCISYAINGFGIGFQNAQSNGFVAELPNNTSAKLGLLHAGYGAGAFVAPLIATQFAQIPRWSFHFLTSLGISLLNSLSLFSVFKLRRQHEVMGTPGPHADNASAPRNDENVYKAVFNSRAVQLLAIFAWVYVGTEVTVGGWIVTFIVEERGGGASAGYVSSGFFGGLMLGRVALLWINKKIGERRVIYLYSVLAIGLELVIWLVPDVIDNTTPMPRVRSRVGGITLQNAQSNSFIAQLPNNASNKMGLLHASYGIGALIAPLVATQFAQLPHWSFHYLCSLGVALVNVSLLLLVFKLRRLHEITGAPETNNTGYQSEGSKYKDIFSSRVVQLIALFVWVYVGTEVTIGGWIVTFIIEVRGGGASAGYITSGFFAGLTLGRIGERRVIYVYCILAIGLELVVWLVPDIIGNALAVSFVGLLLGPMYPIAMNATSNIVPRRILAGSIGWVASFGQAGSAAFPFMTGALAQKYGVKVLQPLLIGTLSALIVVWALVPPGPQRRGD</sequence>
<feature type="domain" description="Major facilitator superfamily (MFS) profile" evidence="9">
    <location>
        <begin position="88"/>
        <end position="674"/>
    </location>
</feature>
<comment type="similarity">
    <text evidence="2">Belongs to the major facilitator superfamily.</text>
</comment>
<feature type="transmembrane region" description="Helical" evidence="8">
    <location>
        <begin position="363"/>
        <end position="381"/>
    </location>
</feature>
<comment type="subcellular location">
    <subcellularLocation>
        <location evidence="1">Endomembrane system</location>
        <topology evidence="1">Multi-pass membrane protein</topology>
    </subcellularLocation>
</comment>
<dbReference type="PROSITE" id="PS50850">
    <property type="entry name" value="MFS"/>
    <property type="match status" value="1"/>
</dbReference>
<dbReference type="GO" id="GO:0016020">
    <property type="term" value="C:membrane"/>
    <property type="evidence" value="ECO:0007669"/>
    <property type="project" value="TreeGrafter"/>
</dbReference>
<dbReference type="GO" id="GO:0012505">
    <property type="term" value="C:endomembrane system"/>
    <property type="evidence" value="ECO:0007669"/>
    <property type="project" value="UniProtKB-SubCell"/>
</dbReference>
<dbReference type="InterPro" id="IPR020846">
    <property type="entry name" value="MFS_dom"/>
</dbReference>
<feature type="transmembrane region" description="Helical" evidence="8">
    <location>
        <begin position="587"/>
        <end position="605"/>
    </location>
</feature>
<dbReference type="FunFam" id="1.20.1250.20:FF:000286">
    <property type="entry name" value="MFS efflux transporter"/>
    <property type="match status" value="1"/>
</dbReference>
<dbReference type="Pfam" id="PF07690">
    <property type="entry name" value="MFS_1"/>
    <property type="match status" value="1"/>
</dbReference>
<evidence type="ECO:0000256" key="6">
    <source>
        <dbReference type="ARBA" id="ARBA00023136"/>
    </source>
</evidence>
<feature type="transmembrane region" description="Helical" evidence="8">
    <location>
        <begin position="121"/>
        <end position="144"/>
    </location>
</feature>
<feature type="transmembrane region" description="Helical" evidence="8">
    <location>
        <begin position="539"/>
        <end position="556"/>
    </location>
</feature>
<dbReference type="Gene3D" id="1.20.1250.20">
    <property type="entry name" value="MFS general substrate transporter like domains"/>
    <property type="match status" value="3"/>
</dbReference>
<evidence type="ECO:0000256" key="3">
    <source>
        <dbReference type="ARBA" id="ARBA00022448"/>
    </source>
</evidence>
<keyword evidence="5 8" id="KW-1133">Transmembrane helix</keyword>
<dbReference type="PANTHER" id="PTHR23514">
    <property type="entry name" value="BYPASS OF STOP CODON PROTEIN 6"/>
    <property type="match status" value="1"/>
</dbReference>
<dbReference type="GO" id="GO:0022857">
    <property type="term" value="F:transmembrane transporter activity"/>
    <property type="evidence" value="ECO:0007669"/>
    <property type="project" value="InterPro"/>
</dbReference>
<organism evidence="10 11">
    <name type="scientific">Rhizoctonia solani</name>
    <dbReference type="NCBI Taxonomy" id="456999"/>
    <lineage>
        <taxon>Eukaryota</taxon>
        <taxon>Fungi</taxon>
        <taxon>Dikarya</taxon>
        <taxon>Basidiomycota</taxon>
        <taxon>Agaricomycotina</taxon>
        <taxon>Agaricomycetes</taxon>
        <taxon>Cantharellales</taxon>
        <taxon>Ceratobasidiaceae</taxon>
        <taxon>Rhizoctonia</taxon>
    </lineage>
</organism>
<dbReference type="InterPro" id="IPR051788">
    <property type="entry name" value="MFS_Transporter"/>
</dbReference>
<feature type="region of interest" description="Disordered" evidence="7">
    <location>
        <begin position="24"/>
        <end position="44"/>
    </location>
</feature>
<evidence type="ECO:0000256" key="1">
    <source>
        <dbReference type="ARBA" id="ARBA00004127"/>
    </source>
</evidence>
<evidence type="ECO:0000313" key="11">
    <source>
        <dbReference type="Proteomes" id="UP000663831"/>
    </source>
</evidence>
<dbReference type="PANTHER" id="PTHR23514:SF3">
    <property type="entry name" value="BYPASS OF STOP CODON PROTEIN 6"/>
    <property type="match status" value="1"/>
</dbReference>
<feature type="transmembrane region" description="Helical" evidence="8">
    <location>
        <begin position="175"/>
        <end position="191"/>
    </location>
</feature>
<keyword evidence="6 8" id="KW-0472">Membrane</keyword>
<feature type="transmembrane region" description="Helical" evidence="8">
    <location>
        <begin position="238"/>
        <end position="260"/>
    </location>
</feature>
<accession>A0A8H2X798</accession>
<comment type="caution">
    <text evidence="10">The sequence shown here is derived from an EMBL/GenBank/DDBJ whole genome shotgun (WGS) entry which is preliminary data.</text>
</comment>
<feature type="transmembrane region" description="Helical" evidence="8">
    <location>
        <begin position="651"/>
        <end position="670"/>
    </location>
</feature>
<feature type="transmembrane region" description="Helical" evidence="8">
    <location>
        <begin position="300"/>
        <end position="324"/>
    </location>
</feature>
<reference evidence="10" key="1">
    <citation type="submission" date="2021-01" db="EMBL/GenBank/DDBJ databases">
        <authorList>
            <person name="Kaushik A."/>
        </authorList>
    </citation>
    <scope>NUCLEOTIDE SEQUENCE</scope>
    <source>
        <strain evidence="10">AG3-1AP</strain>
    </source>
</reference>
<evidence type="ECO:0000256" key="8">
    <source>
        <dbReference type="SAM" id="Phobius"/>
    </source>
</evidence>
<evidence type="ECO:0000256" key="2">
    <source>
        <dbReference type="ARBA" id="ARBA00008335"/>
    </source>
</evidence>
<dbReference type="EMBL" id="CAJMWV010000890">
    <property type="protein sequence ID" value="CAE6419238.1"/>
    <property type="molecule type" value="Genomic_DNA"/>
</dbReference>